<reference evidence="7" key="1">
    <citation type="journal article" date="2021" name="PeerJ">
        <title>Extensive microbial diversity within the chicken gut microbiome revealed by metagenomics and culture.</title>
        <authorList>
            <person name="Gilroy R."/>
            <person name="Ravi A."/>
            <person name="Getino M."/>
            <person name="Pursley I."/>
            <person name="Horton D.L."/>
            <person name="Alikhan N.F."/>
            <person name="Baker D."/>
            <person name="Gharbi K."/>
            <person name="Hall N."/>
            <person name="Watson M."/>
            <person name="Adriaenssens E.M."/>
            <person name="Foster-Nyarko E."/>
            <person name="Jarju S."/>
            <person name="Secka A."/>
            <person name="Antonio M."/>
            <person name="Oren A."/>
            <person name="Chaudhuri R.R."/>
            <person name="La Ragione R."/>
            <person name="Hildebrand F."/>
            <person name="Pallen M.J."/>
        </authorList>
    </citation>
    <scope>NUCLEOTIDE SEQUENCE</scope>
    <source>
        <strain evidence="7">ChiBcolR8-3208</strain>
    </source>
</reference>
<evidence type="ECO:0000256" key="1">
    <source>
        <dbReference type="ARBA" id="ARBA00010641"/>
    </source>
</evidence>
<evidence type="ECO:0000259" key="5">
    <source>
        <dbReference type="Pfam" id="PF04542"/>
    </source>
</evidence>
<keyword evidence="2" id="KW-0805">Transcription regulation</keyword>
<dbReference type="PANTHER" id="PTHR43133">
    <property type="entry name" value="RNA POLYMERASE ECF-TYPE SIGMA FACTO"/>
    <property type="match status" value="1"/>
</dbReference>
<dbReference type="InterPro" id="IPR036388">
    <property type="entry name" value="WH-like_DNA-bd_sf"/>
</dbReference>
<reference evidence="7" key="2">
    <citation type="submission" date="2021-04" db="EMBL/GenBank/DDBJ databases">
        <authorList>
            <person name="Gilroy R."/>
        </authorList>
    </citation>
    <scope>NUCLEOTIDE SEQUENCE</scope>
    <source>
        <strain evidence="7">ChiBcolR8-3208</strain>
    </source>
</reference>
<dbReference type="SUPFAM" id="SSF88946">
    <property type="entry name" value="Sigma2 domain of RNA polymerase sigma factors"/>
    <property type="match status" value="1"/>
</dbReference>
<dbReference type="Gene3D" id="1.10.10.10">
    <property type="entry name" value="Winged helix-like DNA-binding domain superfamily/Winged helix DNA-binding domain"/>
    <property type="match status" value="1"/>
</dbReference>
<feature type="domain" description="RNA polymerase sigma-70 region 2" evidence="5">
    <location>
        <begin position="19"/>
        <end position="85"/>
    </location>
</feature>
<dbReference type="InterPro" id="IPR039425">
    <property type="entry name" value="RNA_pol_sigma-70-like"/>
</dbReference>
<dbReference type="Pfam" id="PF04542">
    <property type="entry name" value="Sigma70_r2"/>
    <property type="match status" value="1"/>
</dbReference>
<dbReference type="AlphaFoldDB" id="A0A9D2LZE7"/>
<evidence type="ECO:0000256" key="4">
    <source>
        <dbReference type="ARBA" id="ARBA00023163"/>
    </source>
</evidence>
<keyword evidence="3" id="KW-0731">Sigma factor</keyword>
<dbReference type="Pfam" id="PF08281">
    <property type="entry name" value="Sigma70_r4_2"/>
    <property type="match status" value="1"/>
</dbReference>
<dbReference type="PANTHER" id="PTHR43133:SF51">
    <property type="entry name" value="RNA POLYMERASE SIGMA FACTOR"/>
    <property type="match status" value="1"/>
</dbReference>
<evidence type="ECO:0000313" key="7">
    <source>
        <dbReference type="EMBL" id="HJB37966.1"/>
    </source>
</evidence>
<dbReference type="Proteomes" id="UP000824214">
    <property type="component" value="Unassembled WGS sequence"/>
</dbReference>
<feature type="domain" description="RNA polymerase sigma factor 70 region 4 type 2" evidence="6">
    <location>
        <begin position="107"/>
        <end position="156"/>
    </location>
</feature>
<dbReference type="GO" id="GO:0003677">
    <property type="term" value="F:DNA binding"/>
    <property type="evidence" value="ECO:0007669"/>
    <property type="project" value="InterPro"/>
</dbReference>
<evidence type="ECO:0000259" key="6">
    <source>
        <dbReference type="Pfam" id="PF08281"/>
    </source>
</evidence>
<gene>
    <name evidence="7" type="ORF">H9942_07860</name>
</gene>
<keyword evidence="4" id="KW-0804">Transcription</keyword>
<evidence type="ECO:0000256" key="3">
    <source>
        <dbReference type="ARBA" id="ARBA00023082"/>
    </source>
</evidence>
<dbReference type="GO" id="GO:0006352">
    <property type="term" value="P:DNA-templated transcription initiation"/>
    <property type="evidence" value="ECO:0007669"/>
    <property type="project" value="InterPro"/>
</dbReference>
<comment type="similarity">
    <text evidence="1">Belongs to the sigma-70 factor family. ECF subfamily.</text>
</comment>
<dbReference type="InterPro" id="IPR013325">
    <property type="entry name" value="RNA_pol_sigma_r2"/>
</dbReference>
<proteinExistence type="inferred from homology"/>
<comment type="caution">
    <text evidence="7">The sequence shown here is derived from an EMBL/GenBank/DDBJ whole genome shotgun (WGS) entry which is preliminary data.</text>
</comment>
<dbReference type="EMBL" id="DWXZ01000168">
    <property type="protein sequence ID" value="HJB37966.1"/>
    <property type="molecule type" value="Genomic_DNA"/>
</dbReference>
<dbReference type="InterPro" id="IPR007627">
    <property type="entry name" value="RNA_pol_sigma70_r2"/>
</dbReference>
<dbReference type="SUPFAM" id="SSF88659">
    <property type="entry name" value="Sigma3 and sigma4 domains of RNA polymerase sigma factors"/>
    <property type="match status" value="1"/>
</dbReference>
<accession>A0A9D2LZE7</accession>
<dbReference type="NCBIfam" id="TIGR02937">
    <property type="entry name" value="sigma70-ECF"/>
    <property type="match status" value="1"/>
</dbReference>
<dbReference type="Gene3D" id="1.10.1740.10">
    <property type="match status" value="1"/>
</dbReference>
<dbReference type="InterPro" id="IPR013249">
    <property type="entry name" value="RNA_pol_sigma70_r4_t2"/>
</dbReference>
<evidence type="ECO:0000313" key="8">
    <source>
        <dbReference type="Proteomes" id="UP000824214"/>
    </source>
</evidence>
<evidence type="ECO:0000256" key="2">
    <source>
        <dbReference type="ARBA" id="ARBA00023015"/>
    </source>
</evidence>
<dbReference type="CDD" id="cd06171">
    <property type="entry name" value="Sigma70_r4"/>
    <property type="match status" value="1"/>
</dbReference>
<organism evidence="7 8">
    <name type="scientific">Candidatus Acutalibacter ornithocaccae</name>
    <dbReference type="NCBI Taxonomy" id="2838416"/>
    <lineage>
        <taxon>Bacteria</taxon>
        <taxon>Bacillati</taxon>
        <taxon>Bacillota</taxon>
        <taxon>Clostridia</taxon>
        <taxon>Eubacteriales</taxon>
        <taxon>Acutalibacteraceae</taxon>
        <taxon>Acutalibacter</taxon>
    </lineage>
</organism>
<dbReference type="GO" id="GO:0016987">
    <property type="term" value="F:sigma factor activity"/>
    <property type="evidence" value="ECO:0007669"/>
    <property type="project" value="UniProtKB-KW"/>
</dbReference>
<dbReference type="InterPro" id="IPR013324">
    <property type="entry name" value="RNA_pol_sigma_r3/r4-like"/>
</dbReference>
<sequence>MTDLVKRAKKGDKEAFILLMDHHRQMLYNTALLVLHREDDALDAIQDTILACWENLPSLQKDRYFKTWLVRILLNKCADIQRGQSHYAFVEELPESAEEPDWDTRVDVRRAMAKLGGQDQLILSLFYYDDFSVRQIAEALSLSEGAVRTRLTRSRDRFKKSFLQEKGECL</sequence>
<protein>
    <submittedName>
        <fullName evidence="7">Sigma-70 family RNA polymerase sigma factor</fullName>
    </submittedName>
</protein>
<dbReference type="InterPro" id="IPR014284">
    <property type="entry name" value="RNA_pol_sigma-70_dom"/>
</dbReference>
<name>A0A9D2LZE7_9FIRM</name>